<evidence type="ECO:0000313" key="2">
    <source>
        <dbReference type="EMBL" id="HIT97516.1"/>
    </source>
</evidence>
<organism evidence="2 3">
    <name type="scientific">Candidatus Merdimorpha stercoravium</name>
    <dbReference type="NCBI Taxonomy" id="2840863"/>
    <lineage>
        <taxon>Bacteria</taxon>
        <taxon>Pseudomonadati</taxon>
        <taxon>Bacteroidota</taxon>
        <taxon>Flavobacteriia</taxon>
        <taxon>Flavobacteriales</taxon>
        <taxon>Candidatus Merdimorpha</taxon>
    </lineage>
</organism>
<comment type="caution">
    <text evidence="2">The sequence shown here is derived from an EMBL/GenBank/DDBJ whole genome shotgun (WGS) entry which is preliminary data.</text>
</comment>
<dbReference type="Gene3D" id="3.40.50.2000">
    <property type="entry name" value="Glycogen Phosphorylase B"/>
    <property type="match status" value="2"/>
</dbReference>
<evidence type="ECO:0000313" key="3">
    <source>
        <dbReference type="Proteomes" id="UP000824161"/>
    </source>
</evidence>
<reference evidence="2" key="1">
    <citation type="submission" date="2020-10" db="EMBL/GenBank/DDBJ databases">
        <authorList>
            <person name="Gilroy R."/>
        </authorList>
    </citation>
    <scope>NUCLEOTIDE SEQUENCE</scope>
    <source>
        <strain evidence="2">1383</strain>
    </source>
</reference>
<dbReference type="AlphaFoldDB" id="A0A9D1H8U0"/>
<protein>
    <submittedName>
        <fullName evidence="2">Glycosyltransferase</fullName>
    </submittedName>
</protein>
<dbReference type="EMBL" id="DVLY01000039">
    <property type="protein sequence ID" value="HIT97516.1"/>
    <property type="molecule type" value="Genomic_DNA"/>
</dbReference>
<gene>
    <name evidence="2" type="ORF">IAC44_01615</name>
</gene>
<dbReference type="PANTHER" id="PTHR45947">
    <property type="entry name" value="SULFOQUINOVOSYL TRANSFERASE SQD2"/>
    <property type="match status" value="1"/>
</dbReference>
<dbReference type="PANTHER" id="PTHR45947:SF15">
    <property type="entry name" value="TEICHURONIC ACID BIOSYNTHESIS GLYCOSYLTRANSFERASE TUAC-RELATED"/>
    <property type="match status" value="1"/>
</dbReference>
<evidence type="ECO:0000259" key="1">
    <source>
        <dbReference type="Pfam" id="PF00534"/>
    </source>
</evidence>
<accession>A0A9D1H8U0</accession>
<reference evidence="2" key="2">
    <citation type="journal article" date="2021" name="PeerJ">
        <title>Extensive microbial diversity within the chicken gut microbiome revealed by metagenomics and culture.</title>
        <authorList>
            <person name="Gilroy R."/>
            <person name="Ravi A."/>
            <person name="Getino M."/>
            <person name="Pursley I."/>
            <person name="Horton D.L."/>
            <person name="Alikhan N.F."/>
            <person name="Baker D."/>
            <person name="Gharbi K."/>
            <person name="Hall N."/>
            <person name="Watson M."/>
            <person name="Adriaenssens E.M."/>
            <person name="Foster-Nyarko E."/>
            <person name="Jarju S."/>
            <person name="Secka A."/>
            <person name="Antonio M."/>
            <person name="Oren A."/>
            <person name="Chaudhuri R.R."/>
            <person name="La Ragione R."/>
            <person name="Hildebrand F."/>
            <person name="Pallen M.J."/>
        </authorList>
    </citation>
    <scope>NUCLEOTIDE SEQUENCE</scope>
    <source>
        <strain evidence="2">1383</strain>
    </source>
</reference>
<dbReference type="InterPro" id="IPR001296">
    <property type="entry name" value="Glyco_trans_1"/>
</dbReference>
<dbReference type="SUPFAM" id="SSF53756">
    <property type="entry name" value="UDP-Glycosyltransferase/glycogen phosphorylase"/>
    <property type="match status" value="1"/>
</dbReference>
<dbReference type="Pfam" id="PF00534">
    <property type="entry name" value="Glycos_transf_1"/>
    <property type="match status" value="1"/>
</dbReference>
<name>A0A9D1H8U0_9FLAO</name>
<dbReference type="Proteomes" id="UP000824161">
    <property type="component" value="Unassembled WGS sequence"/>
</dbReference>
<sequence>MSARPTRIYLFTDRYPYGRGETFVEGELRARAGGTEKITVFPARKAQTIRRMPEGIALNTALAEAPRWRKAAAAFRALFSPYLWSLPFRSRRPNTLRGWRNAAGGLYRAYLTFLTLKSSEELFSRADVFYSYWLDNTATGIALAKNRLKALRDKPLVCRAHGYDVFEQTRGVFFPARPQALERIDRVFPVSFAGETYLKVRYPRVASRIGYLHLGVENQAAPPREAPQKVLRIVSCANVIALKRIDLTGEFLKRYARLHPETEIRWTHFGTGVLLESVKALAEENAPENFRAVFEGAVENREILRRYAAGEFDVFVSLSRSEGMPVSAIEAMSCGIVPLCTDAGGTRDAVDASCGALLPVDLTAEAFAEALDTIREHYGTLSAAALEKQRRDFCARDNYKAFYRTLDSLARKKQALSRKG</sequence>
<proteinExistence type="predicted"/>
<feature type="domain" description="Glycosyl transferase family 1" evidence="1">
    <location>
        <begin position="262"/>
        <end position="376"/>
    </location>
</feature>
<dbReference type="InterPro" id="IPR050194">
    <property type="entry name" value="Glycosyltransferase_grp1"/>
</dbReference>
<dbReference type="GO" id="GO:0016757">
    <property type="term" value="F:glycosyltransferase activity"/>
    <property type="evidence" value="ECO:0007669"/>
    <property type="project" value="InterPro"/>
</dbReference>